<evidence type="ECO:0000313" key="3">
    <source>
        <dbReference type="Proteomes" id="UP001552299"/>
    </source>
</evidence>
<dbReference type="AlphaFoldDB" id="A0ABD0V7T6"/>
<dbReference type="Proteomes" id="UP001552299">
    <property type="component" value="Unassembled WGS sequence"/>
</dbReference>
<sequence length="117" mass="13475">MGMEGHEFMNMGTLASSKVQARTMSRGRRSYISSKAAIALFVNKLNQNSSIERESYNRFEKNTGRSKPIGKKSEVRKTSRRSSDTSNRTICKKTQPNSDRRRKLQSIWGKHRKKKAH</sequence>
<feature type="compositionally biased region" description="Basic residues" evidence="1">
    <location>
        <begin position="100"/>
        <end position="117"/>
    </location>
</feature>
<feature type="compositionally biased region" description="Basic and acidic residues" evidence="1">
    <location>
        <begin position="71"/>
        <end position="83"/>
    </location>
</feature>
<proteinExistence type="predicted"/>
<gene>
    <name evidence="2" type="ORF">M5K25_007918</name>
</gene>
<protein>
    <submittedName>
        <fullName evidence="2">Uncharacterized protein</fullName>
    </submittedName>
</protein>
<accession>A0ABD0V7T6</accession>
<keyword evidence="3" id="KW-1185">Reference proteome</keyword>
<name>A0ABD0V7T6_DENTH</name>
<feature type="compositionally biased region" description="Basic and acidic residues" evidence="1">
    <location>
        <begin position="51"/>
        <end position="63"/>
    </location>
</feature>
<organism evidence="2 3">
    <name type="scientific">Dendrobium thyrsiflorum</name>
    <name type="common">Pinecone-like raceme dendrobium</name>
    <name type="synonym">Orchid</name>
    <dbReference type="NCBI Taxonomy" id="117978"/>
    <lineage>
        <taxon>Eukaryota</taxon>
        <taxon>Viridiplantae</taxon>
        <taxon>Streptophyta</taxon>
        <taxon>Embryophyta</taxon>
        <taxon>Tracheophyta</taxon>
        <taxon>Spermatophyta</taxon>
        <taxon>Magnoliopsida</taxon>
        <taxon>Liliopsida</taxon>
        <taxon>Asparagales</taxon>
        <taxon>Orchidaceae</taxon>
        <taxon>Epidendroideae</taxon>
        <taxon>Malaxideae</taxon>
        <taxon>Dendrobiinae</taxon>
        <taxon>Dendrobium</taxon>
    </lineage>
</organism>
<reference evidence="2 3" key="1">
    <citation type="journal article" date="2024" name="Plant Biotechnol. J.">
        <title>Dendrobium thyrsiflorum genome and its molecular insights into genes involved in important horticultural traits.</title>
        <authorList>
            <person name="Chen B."/>
            <person name="Wang J.Y."/>
            <person name="Zheng P.J."/>
            <person name="Li K.L."/>
            <person name="Liang Y.M."/>
            <person name="Chen X.F."/>
            <person name="Zhang C."/>
            <person name="Zhao X."/>
            <person name="He X."/>
            <person name="Zhang G.Q."/>
            <person name="Liu Z.J."/>
            <person name="Xu Q."/>
        </authorList>
    </citation>
    <scope>NUCLEOTIDE SEQUENCE [LARGE SCALE GENOMIC DNA]</scope>
    <source>
        <strain evidence="2">GZMU011</strain>
    </source>
</reference>
<feature type="region of interest" description="Disordered" evidence="1">
    <location>
        <begin position="51"/>
        <end position="117"/>
    </location>
</feature>
<dbReference type="EMBL" id="JANQDX010000007">
    <property type="protein sequence ID" value="KAL0920900.1"/>
    <property type="molecule type" value="Genomic_DNA"/>
</dbReference>
<evidence type="ECO:0000256" key="1">
    <source>
        <dbReference type="SAM" id="MobiDB-lite"/>
    </source>
</evidence>
<comment type="caution">
    <text evidence="2">The sequence shown here is derived from an EMBL/GenBank/DDBJ whole genome shotgun (WGS) entry which is preliminary data.</text>
</comment>
<evidence type="ECO:0000313" key="2">
    <source>
        <dbReference type="EMBL" id="KAL0920900.1"/>
    </source>
</evidence>